<keyword evidence="3" id="KW-1185">Reference proteome</keyword>
<organism evidence="2 3">
    <name type="scientific">Segniliparus rugosus (strain ATCC BAA-974 / DSM 45345 / CCUG 50838 / CIP 108380 / JCM 13579 / CDC 945)</name>
    <dbReference type="NCBI Taxonomy" id="679197"/>
    <lineage>
        <taxon>Bacteria</taxon>
        <taxon>Bacillati</taxon>
        <taxon>Actinomycetota</taxon>
        <taxon>Actinomycetes</taxon>
        <taxon>Mycobacteriales</taxon>
        <taxon>Segniliparaceae</taxon>
        <taxon>Segniliparus</taxon>
    </lineage>
</organism>
<dbReference type="HOGENOM" id="CLU_367963_0_0_11"/>
<evidence type="ECO:0000259" key="1">
    <source>
        <dbReference type="Pfam" id="PF23275"/>
    </source>
</evidence>
<gene>
    <name evidence="2" type="ORF">HMPREF9336_01628</name>
</gene>
<sequence length="757" mass="81757">MANLPTISMVDASDPHSLADASQRLHTGIEGVRELGRLGKIAQEAAEHLRGDGEEARLVRAMGEHLSAREQLQQFDQIAANLGQWGGELAALQAKVRNLVEEAKEHGFAVHDNGDVEGPADKAADHDHYVQAIHEALMEYATYDETAAYWLRRMAGQLKALGEGTSSSVVLAETAQAAARRARDDANAINRGDLSEAERQRIEADLEAHGLTSAQTQAVLEGRDTRPPLSPEQSAYMKTFLGIVDRDALLRQYTSPARAGRAPLCQALDRDGALSGMILAGTSPRTVFSDGSRGGRDVPNQSLRAPQRMDARTAADLDDLATVLGGAKPEAMFGSQLTYDMLAKTSEYAKAMRDGHWAGGYNPGEADAARLERALQVAGRDHVSMTNLLTGDANGDGHPDSKRGAEASEGLLTYKWPDKGAALASAISWIHGDAEVGAKGDPVEEQRATVAGRAAAALADLTTRANEADGGPNLYKQLMNNPNPEFARALGDAMVPYLGVFGEAPHGGENVRGFALVDGLGQRDQRTMLFSVIDADDQAARRFNAKAEIYAQALQQDYADSLLEHERTGAPVRTSSEIAAMQLQGLMEAGADAEAGHRYGYEKEQAEARHKRMDSILGGLEEVANSALGKLPIGQTGSFVLKHLEDELNKEINPSVATPETNPRVDYRAAHSYQADVYNLVTELKTQGVPLPPGLADYYQHSLYPGRRGFDPGFLTCMDEAIQFLKDHGVDVALLPNQKTETEVESKETKSYEEHRR</sequence>
<name>E5XQ56_SEGRC</name>
<dbReference type="InterPro" id="IPR057037">
    <property type="entry name" value="TPR_rep_actino"/>
</dbReference>
<proteinExistence type="predicted"/>
<dbReference type="EMBL" id="ACZI02000001">
    <property type="protein sequence ID" value="EFV13529.2"/>
    <property type="molecule type" value="Genomic_DNA"/>
</dbReference>
<protein>
    <recommendedName>
        <fullName evidence="1">TPR repeat domain-containing protein</fullName>
    </recommendedName>
</protein>
<feature type="domain" description="TPR repeat" evidence="1">
    <location>
        <begin position="296"/>
        <end position="429"/>
    </location>
</feature>
<evidence type="ECO:0000313" key="2">
    <source>
        <dbReference type="EMBL" id="EFV13529.2"/>
    </source>
</evidence>
<dbReference type="Proteomes" id="UP000004816">
    <property type="component" value="Unassembled WGS sequence"/>
</dbReference>
<dbReference type="STRING" id="679197.HMPREF9336_01628"/>
<accession>E5XQ56</accession>
<reference evidence="2 3" key="1">
    <citation type="journal article" date="2011" name="Stand. Genomic Sci.">
        <title>High quality draft genome sequence of Segniliparus rugosus CDC 945(T)= (ATCC BAA-974(T)).</title>
        <authorList>
            <person name="Earl A.M."/>
            <person name="Desjardins C.A."/>
            <person name="Fitzgerald M.G."/>
            <person name="Arachchi H.M."/>
            <person name="Zeng Q."/>
            <person name="Mehta T."/>
            <person name="Griggs A."/>
            <person name="Birren B.W."/>
            <person name="Toney N.C."/>
            <person name="Carr J."/>
            <person name="Posey J."/>
            <person name="Butler W.R."/>
        </authorList>
    </citation>
    <scope>NUCLEOTIDE SEQUENCE [LARGE SCALE GENOMIC DNA]</scope>
    <source>
        <strain evidence="3">ATCC BAA-974 / DSM 45345 / CCUG 50838 / CIP 108380 / JCM 13579 / CDC 945</strain>
    </source>
</reference>
<dbReference type="AlphaFoldDB" id="E5XQ56"/>
<evidence type="ECO:0000313" key="3">
    <source>
        <dbReference type="Proteomes" id="UP000004816"/>
    </source>
</evidence>
<dbReference type="Pfam" id="PF23275">
    <property type="entry name" value="TPR_23"/>
    <property type="match status" value="1"/>
</dbReference>
<comment type="caution">
    <text evidence="2">The sequence shown here is derived from an EMBL/GenBank/DDBJ whole genome shotgun (WGS) entry which is preliminary data.</text>
</comment>